<proteinExistence type="inferred from homology"/>
<evidence type="ECO:0000256" key="5">
    <source>
        <dbReference type="SAM" id="Coils"/>
    </source>
</evidence>
<dbReference type="SUPFAM" id="SSF54001">
    <property type="entry name" value="Cysteine proteinases"/>
    <property type="match status" value="1"/>
</dbReference>
<dbReference type="InterPro" id="IPR052179">
    <property type="entry name" value="DD-CPase-like"/>
</dbReference>
<dbReference type="InterPro" id="IPR003709">
    <property type="entry name" value="VanY-like_core_dom"/>
</dbReference>
<accession>A0A4Q7IWZ0</accession>
<dbReference type="Pfam" id="PF02557">
    <property type="entry name" value="VanY"/>
    <property type="match status" value="1"/>
</dbReference>
<evidence type="ECO:0000256" key="4">
    <source>
        <dbReference type="ARBA" id="ARBA00022807"/>
    </source>
</evidence>
<evidence type="ECO:0000256" key="2">
    <source>
        <dbReference type="ARBA" id="ARBA00022670"/>
    </source>
</evidence>
<evidence type="ECO:0000256" key="3">
    <source>
        <dbReference type="ARBA" id="ARBA00022801"/>
    </source>
</evidence>
<keyword evidence="10" id="KW-1185">Reference proteome</keyword>
<feature type="compositionally biased region" description="Low complexity" evidence="6">
    <location>
        <begin position="217"/>
        <end position="232"/>
    </location>
</feature>
<dbReference type="CDD" id="cd14814">
    <property type="entry name" value="Peptidase_M15"/>
    <property type="match status" value="1"/>
</dbReference>
<keyword evidence="4" id="KW-0788">Thiol protease</keyword>
<organism evidence="9 10">
    <name type="scientific">Amycolatopsis suaedae</name>
    <dbReference type="NCBI Taxonomy" id="2510978"/>
    <lineage>
        <taxon>Bacteria</taxon>
        <taxon>Bacillati</taxon>
        <taxon>Actinomycetota</taxon>
        <taxon>Actinomycetes</taxon>
        <taxon>Pseudonocardiales</taxon>
        <taxon>Pseudonocardiaceae</taxon>
        <taxon>Amycolatopsis</taxon>
    </lineage>
</organism>
<feature type="coiled-coil region" evidence="5">
    <location>
        <begin position="17"/>
        <end position="44"/>
    </location>
</feature>
<dbReference type="PANTHER" id="PTHR34385">
    <property type="entry name" value="D-ALANYL-D-ALANINE CARBOXYPEPTIDASE"/>
    <property type="match status" value="1"/>
</dbReference>
<dbReference type="EMBL" id="SFCC01000025">
    <property type="protein sequence ID" value="RZQ59440.1"/>
    <property type="molecule type" value="Genomic_DNA"/>
</dbReference>
<dbReference type="AlphaFoldDB" id="A0A4Q7IWZ0"/>
<dbReference type="PANTHER" id="PTHR34385:SF1">
    <property type="entry name" value="PEPTIDOGLYCAN L-ALANYL-D-GLUTAMATE ENDOPEPTIDASE CWLK"/>
    <property type="match status" value="1"/>
</dbReference>
<evidence type="ECO:0000313" key="10">
    <source>
        <dbReference type="Proteomes" id="UP000292003"/>
    </source>
</evidence>
<dbReference type="GO" id="GO:0008234">
    <property type="term" value="F:cysteine-type peptidase activity"/>
    <property type="evidence" value="ECO:0007669"/>
    <property type="project" value="UniProtKB-KW"/>
</dbReference>
<keyword evidence="3" id="KW-0378">Hydrolase</keyword>
<comment type="caution">
    <text evidence="9">The sequence shown here is derived from an EMBL/GenBank/DDBJ whole genome shotgun (WGS) entry which is preliminary data.</text>
</comment>
<dbReference type="Gene3D" id="3.30.1380.10">
    <property type="match status" value="1"/>
</dbReference>
<comment type="similarity">
    <text evidence="1">Belongs to the peptidase C40 family.</text>
</comment>
<feature type="domain" description="D-alanyl-D-alanine carboxypeptidase-like core" evidence="8">
    <location>
        <begin position="430"/>
        <end position="538"/>
    </location>
</feature>
<keyword evidence="5" id="KW-0175">Coiled coil</keyword>
<gene>
    <name evidence="9" type="ORF">EWH70_34375</name>
</gene>
<evidence type="ECO:0000259" key="7">
    <source>
        <dbReference type="Pfam" id="PF00877"/>
    </source>
</evidence>
<keyword evidence="9" id="KW-0121">Carboxypeptidase</keyword>
<dbReference type="GO" id="GO:0004180">
    <property type="term" value="F:carboxypeptidase activity"/>
    <property type="evidence" value="ECO:0007669"/>
    <property type="project" value="UniProtKB-KW"/>
</dbReference>
<evidence type="ECO:0000256" key="1">
    <source>
        <dbReference type="ARBA" id="ARBA00007074"/>
    </source>
</evidence>
<evidence type="ECO:0000259" key="8">
    <source>
        <dbReference type="Pfam" id="PF02557"/>
    </source>
</evidence>
<dbReference type="SUPFAM" id="SSF55166">
    <property type="entry name" value="Hedgehog/DD-peptidase"/>
    <property type="match status" value="1"/>
</dbReference>
<dbReference type="Proteomes" id="UP000292003">
    <property type="component" value="Unassembled WGS sequence"/>
</dbReference>
<dbReference type="InterPro" id="IPR038765">
    <property type="entry name" value="Papain-like_cys_pep_sf"/>
</dbReference>
<feature type="domain" description="NlpC/P60" evidence="7">
    <location>
        <begin position="277"/>
        <end position="354"/>
    </location>
</feature>
<evidence type="ECO:0000256" key="6">
    <source>
        <dbReference type="SAM" id="MobiDB-lite"/>
    </source>
</evidence>
<reference evidence="9 10" key="1">
    <citation type="submission" date="2019-02" db="EMBL/GenBank/DDBJ databases">
        <title>Draft genome sequence of Amycolatopsis sp. 8-3EHSu isolated from roots of Suaeda maritima.</title>
        <authorList>
            <person name="Duangmal K."/>
            <person name="Chantavorakit T."/>
        </authorList>
    </citation>
    <scope>NUCLEOTIDE SEQUENCE [LARGE SCALE GENOMIC DNA]</scope>
    <source>
        <strain evidence="9 10">8-3EHSu</strain>
    </source>
</reference>
<sequence>MVPSPAVPDTAFAVPAFARLQETATQVQRELTELAGQVETAERAVGEAAGRVRAASAEREAAARVVAAQQAEVDAFTRSVFTARGRPGTFQLLLTATGRKDLLGGNTLLGNLRADQDARLAQALRRHRAAVAAEQEATRLEQEAARRRGELERRTADAVNRADAVAAELRGPVAEANAAVVAQQQAQRDRNGRTSVNWQSYLDRLAAAGITPPPASALRDPARLPAGLAPLPGTGGAQRGVAQATVDGQRILVLPKETVEAVGRGLGALGKPYVPRDGGAGPVAYSCDGLMKSLYAGLPDSAGEQMATAAPVPVADVQPGDLVFLGPARYGVQSVGMVLDGRTMLAADGRLAGVVVTDLPAGDTLLGAARPTLGTREAAEVPRRADGELVWRCGGIELPAPEGGPSGPWGGFPNGLIPASALCSLGFGSHALRCDAAQAFLAMSEAFAASFGRPLCLTDSYRTFASQVDLYRRKPTLAAVPGTSNHGWGLAVDLCGGAESFGTPEYAWLAANAGRFGWTNPPWARPGGGREEPWHWEF</sequence>
<keyword evidence="2" id="KW-0645">Protease</keyword>
<name>A0A4Q7IWZ0_9PSEU</name>
<feature type="region of interest" description="Disordered" evidence="6">
    <location>
        <begin position="212"/>
        <end position="239"/>
    </location>
</feature>
<dbReference type="InterPro" id="IPR000064">
    <property type="entry name" value="NLP_P60_dom"/>
</dbReference>
<protein>
    <submittedName>
        <fullName evidence="9">D-alanyl-D-alanine carboxypeptidase</fullName>
    </submittedName>
</protein>
<dbReference type="OrthoDB" id="1099523at2"/>
<dbReference type="Pfam" id="PF00877">
    <property type="entry name" value="NLPC_P60"/>
    <property type="match status" value="1"/>
</dbReference>
<dbReference type="GO" id="GO:0006508">
    <property type="term" value="P:proteolysis"/>
    <property type="evidence" value="ECO:0007669"/>
    <property type="project" value="UniProtKB-KW"/>
</dbReference>
<evidence type="ECO:0000313" key="9">
    <source>
        <dbReference type="EMBL" id="RZQ59440.1"/>
    </source>
</evidence>
<dbReference type="InterPro" id="IPR009045">
    <property type="entry name" value="Zn_M74/Hedgehog-like"/>
</dbReference>
<dbReference type="Gene3D" id="3.90.1720.10">
    <property type="entry name" value="endopeptidase domain like (from Nostoc punctiforme)"/>
    <property type="match status" value="1"/>
</dbReference>